<comment type="similarity">
    <text evidence="2">Belongs to the GtrA family.</text>
</comment>
<dbReference type="InterPro" id="IPR051401">
    <property type="entry name" value="GtrA_CellWall_Glycosyl"/>
</dbReference>
<dbReference type="InterPro" id="IPR007267">
    <property type="entry name" value="GtrA_DPMS_TM"/>
</dbReference>
<evidence type="ECO:0000256" key="3">
    <source>
        <dbReference type="ARBA" id="ARBA00022692"/>
    </source>
</evidence>
<name>A0ABM8G446_9CELL</name>
<evidence type="ECO:0000256" key="2">
    <source>
        <dbReference type="ARBA" id="ARBA00009399"/>
    </source>
</evidence>
<organism evidence="9 10">
    <name type="scientific">Paraoerskovia sediminicola</name>
    <dbReference type="NCBI Taxonomy" id="1138587"/>
    <lineage>
        <taxon>Bacteria</taxon>
        <taxon>Bacillati</taxon>
        <taxon>Actinomycetota</taxon>
        <taxon>Actinomycetes</taxon>
        <taxon>Micrococcales</taxon>
        <taxon>Cellulomonadaceae</taxon>
        <taxon>Paraoerskovia</taxon>
    </lineage>
</organism>
<feature type="transmembrane region" description="Helical" evidence="7">
    <location>
        <begin position="180"/>
        <end position="202"/>
    </location>
</feature>
<dbReference type="Pfam" id="PF04138">
    <property type="entry name" value="GtrA_DPMS_TM"/>
    <property type="match status" value="1"/>
</dbReference>
<dbReference type="PANTHER" id="PTHR38459">
    <property type="entry name" value="PROPHAGE BACTOPRENOL-LINKED GLUCOSE TRANSLOCASE HOMOLOG"/>
    <property type="match status" value="1"/>
</dbReference>
<evidence type="ECO:0000256" key="7">
    <source>
        <dbReference type="SAM" id="Phobius"/>
    </source>
</evidence>
<keyword evidence="10" id="KW-1185">Reference proteome</keyword>
<dbReference type="Proteomes" id="UP001321475">
    <property type="component" value="Chromosome"/>
</dbReference>
<keyword evidence="4 7" id="KW-1133">Transmembrane helix</keyword>
<protein>
    <recommendedName>
        <fullName evidence="8">GtrA/DPMS transmembrane domain-containing protein</fullName>
    </recommendedName>
</protein>
<feature type="compositionally biased region" description="Low complexity" evidence="6">
    <location>
        <begin position="219"/>
        <end position="232"/>
    </location>
</feature>
<feature type="domain" description="GtrA/DPMS transmembrane" evidence="8">
    <location>
        <begin position="94"/>
        <end position="208"/>
    </location>
</feature>
<feature type="transmembrane region" description="Helical" evidence="7">
    <location>
        <begin position="119"/>
        <end position="144"/>
    </location>
</feature>
<gene>
    <name evidence="9" type="ORF">GCM10025865_21090</name>
</gene>
<proteinExistence type="inferred from homology"/>
<comment type="subcellular location">
    <subcellularLocation>
        <location evidence="1">Membrane</location>
        <topology evidence="1">Multi-pass membrane protein</topology>
    </subcellularLocation>
</comment>
<sequence length="239" mass="25613">MGNTVTRAIMRLVTGLPVHDTQTGLRAYPAQMLPWLLDVPGERFEYELSLLLGARRAGYRVAEVPIRTVYLDDNASSHFRPVRDSLRVLAPVLRFAATGLVSFGVELALLVLLQRWTGSLLVAVVGARLVSGSVNFLANKLYVFRSVGPQRTRREAVRYAMLAVCLVALGYGLLRGLVAVGVALVVAKVVTDLLLFVTGWAVQRRVVFAGPSTGRAAVSPGSGAGTTPGSRRSVARTSG</sequence>
<evidence type="ECO:0000256" key="5">
    <source>
        <dbReference type="ARBA" id="ARBA00023136"/>
    </source>
</evidence>
<dbReference type="EMBL" id="AP027729">
    <property type="protein sequence ID" value="BDZ42810.1"/>
    <property type="molecule type" value="Genomic_DNA"/>
</dbReference>
<evidence type="ECO:0000256" key="1">
    <source>
        <dbReference type="ARBA" id="ARBA00004141"/>
    </source>
</evidence>
<evidence type="ECO:0000256" key="6">
    <source>
        <dbReference type="SAM" id="MobiDB-lite"/>
    </source>
</evidence>
<keyword evidence="3 7" id="KW-0812">Transmembrane</keyword>
<evidence type="ECO:0000256" key="4">
    <source>
        <dbReference type="ARBA" id="ARBA00022989"/>
    </source>
</evidence>
<reference evidence="10" key="1">
    <citation type="journal article" date="2019" name="Int. J. Syst. Evol. Microbiol.">
        <title>The Global Catalogue of Microorganisms (GCM) 10K type strain sequencing project: providing services to taxonomists for standard genome sequencing and annotation.</title>
        <authorList>
            <consortium name="The Broad Institute Genomics Platform"/>
            <consortium name="The Broad Institute Genome Sequencing Center for Infectious Disease"/>
            <person name="Wu L."/>
            <person name="Ma J."/>
        </authorList>
    </citation>
    <scope>NUCLEOTIDE SEQUENCE [LARGE SCALE GENOMIC DNA]</scope>
    <source>
        <strain evidence="10">NBRC 108565</strain>
    </source>
</reference>
<evidence type="ECO:0000313" key="9">
    <source>
        <dbReference type="EMBL" id="BDZ42810.1"/>
    </source>
</evidence>
<dbReference type="PANTHER" id="PTHR38459:SF1">
    <property type="entry name" value="PROPHAGE BACTOPRENOL-LINKED GLUCOSE TRANSLOCASE HOMOLOG"/>
    <property type="match status" value="1"/>
</dbReference>
<feature type="region of interest" description="Disordered" evidence="6">
    <location>
        <begin position="213"/>
        <end position="239"/>
    </location>
</feature>
<accession>A0ABM8G446</accession>
<evidence type="ECO:0000259" key="8">
    <source>
        <dbReference type="Pfam" id="PF04138"/>
    </source>
</evidence>
<feature type="transmembrane region" description="Helical" evidence="7">
    <location>
        <begin position="92"/>
        <end position="113"/>
    </location>
</feature>
<feature type="transmembrane region" description="Helical" evidence="7">
    <location>
        <begin position="156"/>
        <end position="174"/>
    </location>
</feature>
<evidence type="ECO:0000313" key="10">
    <source>
        <dbReference type="Proteomes" id="UP001321475"/>
    </source>
</evidence>
<keyword evidence="5 7" id="KW-0472">Membrane</keyword>